<sequence>MMQVSDAQIVALSATIGNDQELADWLRAKLVKSDYRPVKLQKGVLEGSKIYHWENGAIGEFALKGSSKTPEFRLVEDTLAQNKQLIIFYSTRRNAESGASKIASMLSGKLSDDEKKRLDQVSQSILSALEKPTSQCAKLALCASSGVAFHHSGLVNVQRAMVEDAFKKG</sequence>
<keyword evidence="4" id="KW-0067">ATP-binding</keyword>
<proteinExistence type="predicted"/>
<evidence type="ECO:0000256" key="4">
    <source>
        <dbReference type="ARBA" id="ARBA00022840"/>
    </source>
</evidence>
<evidence type="ECO:0000256" key="2">
    <source>
        <dbReference type="ARBA" id="ARBA00022801"/>
    </source>
</evidence>
<protein>
    <submittedName>
        <fullName evidence="5">DEAD/DEAH box helicase domain protein</fullName>
    </submittedName>
</protein>
<accession>T0ZP40</accession>
<dbReference type="PANTHER" id="PTHR47961:SF10">
    <property type="entry name" value="ATP-DEPENDENT DNA HELICASE HEL308"/>
    <property type="match status" value="1"/>
</dbReference>
<dbReference type="GO" id="GO:0004386">
    <property type="term" value="F:helicase activity"/>
    <property type="evidence" value="ECO:0007669"/>
    <property type="project" value="UniProtKB-KW"/>
</dbReference>
<keyword evidence="1" id="KW-0547">Nucleotide-binding</keyword>
<reference evidence="5" key="1">
    <citation type="submission" date="2013-08" db="EMBL/GenBank/DDBJ databases">
        <authorList>
            <person name="Mendez C."/>
            <person name="Richter M."/>
            <person name="Ferrer M."/>
            <person name="Sanchez J."/>
        </authorList>
    </citation>
    <scope>NUCLEOTIDE SEQUENCE</scope>
</reference>
<evidence type="ECO:0000313" key="5">
    <source>
        <dbReference type="EMBL" id="EQD50076.1"/>
    </source>
</evidence>
<dbReference type="Gene3D" id="3.40.50.300">
    <property type="entry name" value="P-loop containing nucleotide triphosphate hydrolases"/>
    <property type="match status" value="2"/>
</dbReference>
<keyword evidence="3 5" id="KW-0347">Helicase</keyword>
<dbReference type="SUPFAM" id="SSF52540">
    <property type="entry name" value="P-loop containing nucleoside triphosphate hydrolases"/>
    <property type="match status" value="1"/>
</dbReference>
<dbReference type="GO" id="GO:0016787">
    <property type="term" value="F:hydrolase activity"/>
    <property type="evidence" value="ECO:0007669"/>
    <property type="project" value="UniProtKB-KW"/>
</dbReference>
<organism evidence="5">
    <name type="scientific">mine drainage metagenome</name>
    <dbReference type="NCBI Taxonomy" id="410659"/>
    <lineage>
        <taxon>unclassified sequences</taxon>
        <taxon>metagenomes</taxon>
        <taxon>ecological metagenomes</taxon>
    </lineage>
</organism>
<dbReference type="GO" id="GO:0005524">
    <property type="term" value="F:ATP binding"/>
    <property type="evidence" value="ECO:0007669"/>
    <property type="project" value="UniProtKB-KW"/>
</dbReference>
<keyword evidence="2" id="KW-0378">Hydrolase</keyword>
<evidence type="ECO:0000256" key="1">
    <source>
        <dbReference type="ARBA" id="ARBA00022741"/>
    </source>
</evidence>
<dbReference type="PANTHER" id="PTHR47961">
    <property type="entry name" value="DNA POLYMERASE THETA, PUTATIVE (AFU_ORTHOLOGUE AFUA_1G05260)-RELATED"/>
    <property type="match status" value="1"/>
</dbReference>
<name>T0ZP40_9ZZZZ</name>
<dbReference type="AlphaFoldDB" id="T0ZP40"/>
<dbReference type="InterPro" id="IPR027417">
    <property type="entry name" value="P-loop_NTPase"/>
</dbReference>
<evidence type="ECO:0000256" key="3">
    <source>
        <dbReference type="ARBA" id="ARBA00022806"/>
    </source>
</evidence>
<feature type="non-terminal residue" evidence="5">
    <location>
        <position position="169"/>
    </location>
</feature>
<dbReference type="EMBL" id="AUZZ01005321">
    <property type="protein sequence ID" value="EQD50076.1"/>
    <property type="molecule type" value="Genomic_DNA"/>
</dbReference>
<dbReference type="InterPro" id="IPR050474">
    <property type="entry name" value="Hel308_SKI2-like"/>
</dbReference>
<reference evidence="5" key="2">
    <citation type="journal article" date="2014" name="ISME J.">
        <title>Microbial stratification in low pH oxic and suboxic macroscopic growths along an acid mine drainage.</title>
        <authorList>
            <person name="Mendez-Garcia C."/>
            <person name="Mesa V."/>
            <person name="Sprenger R.R."/>
            <person name="Richter M."/>
            <person name="Diez M.S."/>
            <person name="Solano J."/>
            <person name="Bargiela R."/>
            <person name="Golyshina O.V."/>
            <person name="Manteca A."/>
            <person name="Ramos J.L."/>
            <person name="Gallego J.R."/>
            <person name="Llorente I."/>
            <person name="Martins Dos Santos V.A."/>
            <person name="Jensen O.N."/>
            <person name="Pelaez A.I."/>
            <person name="Sanchez J."/>
            <person name="Ferrer M."/>
        </authorList>
    </citation>
    <scope>NUCLEOTIDE SEQUENCE</scope>
</reference>
<gene>
    <name evidence="5" type="ORF">B2A_07433</name>
</gene>
<comment type="caution">
    <text evidence="5">The sequence shown here is derived from an EMBL/GenBank/DDBJ whole genome shotgun (WGS) entry which is preliminary data.</text>
</comment>